<dbReference type="Pfam" id="PF22848">
    <property type="entry name" value="ASD1_dom"/>
    <property type="match status" value="1"/>
</dbReference>
<dbReference type="SUPFAM" id="SSF51445">
    <property type="entry name" value="(Trans)glycosidases"/>
    <property type="match status" value="1"/>
</dbReference>
<dbReference type="PANTHER" id="PTHR31776">
    <property type="entry name" value="ALPHA-L-ARABINOFURANOSIDASE 1"/>
    <property type="match status" value="1"/>
</dbReference>
<sequence length="752" mass="84113">MATLRKRLAFFWSFLTLLPLVRPQVQLTPGQFEPAPYINAAWTNGTGASVSINTKDKALRNNTAPYLSGILFEDISHSGDGGIYAELVRNRAFQGSAENLIIPFAPTLEGWYPVGDARLSLDLLHPLSDALQVSLQVDIPLNATGEVGFHNDGFWGMAVTPQTYNASFFVQANGFRWNSTITHIDVSLRGNATGSDVFVSSTIDMASSYQPVAYQYRNYSVQLVNNVTAPTSNNSLYITMNAEELRGQTLYFDLISLFPETYKNRPNGLRKDLAENFKAGNFRFLRFPGGNNLEGYSIQRRWKWWQTTGPLMDRPGRPGDWTYYNTDGLGLLEYMYWCEDMDLVPVLGVYAGFSLDIATYDTGYTNANEWPVELMQHVLQEALDELEYLTGNTSTYWGAQRAAHGHVEPFDIPFVEIGNEDFFSYDYPARAAFMLNGLKAAYPNITYIYTTADLYATQPAKFNITLPKAVIWDDHVYAAASYFVESFDQFDNWQSYTYENNISASNDVYASLMEYHVSSIDNRTGDPTFDYALASVNHPRMLSAVAEAVYALGWERNPDTFKLSAFAPAIQNVNFYRNTPYLMLFSANPNDTVLSTGYYQEQMFNTYYGTQTLPFNITQGGFNPLFFAAQIDVAKEVVYLKVVNAGHTTQKLTVELDMEYGYVNGTILEPPVAGDLNAFNYFGNPTAVVPQAIDGLGAFGAQSVFSWQVPAYSVSVLEFSAGGDGGQTAERIDRGSKQLTTRQVAYILEEEL</sequence>
<dbReference type="EC" id="3.2.1.55" evidence="4"/>
<evidence type="ECO:0000256" key="3">
    <source>
        <dbReference type="ARBA" id="ARBA00007186"/>
    </source>
</evidence>
<evidence type="ECO:0000256" key="2">
    <source>
        <dbReference type="ARBA" id="ARBA00004834"/>
    </source>
</evidence>
<feature type="domain" description="Alpha-L-arabinofuranosidase C-terminal" evidence="9">
    <location>
        <begin position="535"/>
        <end position="713"/>
    </location>
</feature>
<dbReference type="SMART" id="SM00813">
    <property type="entry name" value="Alpha-L-AF_C"/>
    <property type="match status" value="1"/>
</dbReference>
<evidence type="ECO:0000313" key="11">
    <source>
        <dbReference type="Proteomes" id="UP000011761"/>
    </source>
</evidence>
<dbReference type="GO" id="GO:0031222">
    <property type="term" value="P:arabinan catabolic process"/>
    <property type="evidence" value="ECO:0007669"/>
    <property type="project" value="UniProtKB-UniPathway"/>
</dbReference>
<dbReference type="Gene3D" id="3.20.20.80">
    <property type="entry name" value="Glycosidases"/>
    <property type="match status" value="1"/>
</dbReference>
<comment type="catalytic activity">
    <reaction evidence="1">
        <text>Hydrolysis of terminal non-reducing alpha-L-arabinofuranoside residues in alpha-L-arabinosides.</text>
        <dbReference type="EC" id="3.2.1.55"/>
    </reaction>
</comment>
<comment type="pathway">
    <text evidence="2">Glycan metabolism; L-arabinan degradation.</text>
</comment>
<dbReference type="eggNOG" id="ENOG502QQEX">
    <property type="taxonomic scope" value="Eukaryota"/>
</dbReference>
<dbReference type="InterPro" id="IPR051563">
    <property type="entry name" value="Glycosyl_Hydrolase_51"/>
</dbReference>
<evidence type="ECO:0000313" key="10">
    <source>
        <dbReference type="EMBL" id="EMC94664.1"/>
    </source>
</evidence>
<gene>
    <name evidence="10" type="ORF">BAUCODRAFT_111714</name>
</gene>
<dbReference type="KEGG" id="bcom:BAUCODRAFT_111714"/>
<protein>
    <recommendedName>
        <fullName evidence="4">non-reducing end alpha-L-arabinofuranosidase</fullName>
        <ecNumber evidence="4">3.2.1.55</ecNumber>
    </recommendedName>
</protein>
<dbReference type="OMA" id="RKELLYM"/>
<dbReference type="GO" id="GO:0046373">
    <property type="term" value="P:L-arabinose metabolic process"/>
    <property type="evidence" value="ECO:0007669"/>
    <property type="project" value="InterPro"/>
</dbReference>
<dbReference type="OrthoDB" id="406864at2759"/>
<feature type="chain" id="PRO_5004021876" description="non-reducing end alpha-L-arabinofuranosidase" evidence="8">
    <location>
        <begin position="24"/>
        <end position="752"/>
    </location>
</feature>
<dbReference type="HOGENOM" id="CLU_010060_1_0_1"/>
<dbReference type="STRING" id="717646.M2N6I3"/>
<dbReference type="InterPro" id="IPR017853">
    <property type="entry name" value="GH"/>
</dbReference>
<keyword evidence="7" id="KW-0325">Glycoprotein</keyword>
<keyword evidence="5 8" id="KW-0732">Signal</keyword>
<dbReference type="PANTHER" id="PTHR31776:SF0">
    <property type="entry name" value="ALPHA-L-ARABINOFURANOSIDASE 1"/>
    <property type="match status" value="1"/>
</dbReference>
<evidence type="ECO:0000256" key="8">
    <source>
        <dbReference type="SAM" id="SignalP"/>
    </source>
</evidence>
<dbReference type="InterPro" id="IPR010720">
    <property type="entry name" value="Alpha-L-AF_C"/>
</dbReference>
<evidence type="ECO:0000256" key="1">
    <source>
        <dbReference type="ARBA" id="ARBA00001462"/>
    </source>
</evidence>
<dbReference type="InterPro" id="IPR055235">
    <property type="entry name" value="ASD1_cat"/>
</dbReference>
<evidence type="ECO:0000256" key="4">
    <source>
        <dbReference type="ARBA" id="ARBA00012670"/>
    </source>
</evidence>
<dbReference type="RefSeq" id="XP_007678426.1">
    <property type="nucleotide sequence ID" value="XM_007680236.1"/>
</dbReference>
<feature type="signal peptide" evidence="8">
    <location>
        <begin position="1"/>
        <end position="23"/>
    </location>
</feature>
<dbReference type="UniPathway" id="UPA00667"/>
<name>M2N6I3_BAUPA</name>
<dbReference type="AlphaFoldDB" id="M2N6I3"/>
<organism evidence="10 11">
    <name type="scientific">Baudoinia panamericana (strain UAMH 10762)</name>
    <name type="common">Angels' share fungus</name>
    <name type="synonym">Baudoinia compniacensis (strain UAMH 10762)</name>
    <dbReference type="NCBI Taxonomy" id="717646"/>
    <lineage>
        <taxon>Eukaryota</taxon>
        <taxon>Fungi</taxon>
        <taxon>Dikarya</taxon>
        <taxon>Ascomycota</taxon>
        <taxon>Pezizomycotina</taxon>
        <taxon>Dothideomycetes</taxon>
        <taxon>Dothideomycetidae</taxon>
        <taxon>Mycosphaerellales</taxon>
        <taxon>Teratosphaeriaceae</taxon>
        <taxon>Baudoinia</taxon>
    </lineage>
</organism>
<dbReference type="EMBL" id="KB445558">
    <property type="protein sequence ID" value="EMC94664.1"/>
    <property type="molecule type" value="Genomic_DNA"/>
</dbReference>
<proteinExistence type="inferred from homology"/>
<evidence type="ECO:0000256" key="5">
    <source>
        <dbReference type="ARBA" id="ARBA00022729"/>
    </source>
</evidence>
<evidence type="ECO:0000256" key="7">
    <source>
        <dbReference type="ARBA" id="ARBA00023180"/>
    </source>
</evidence>
<keyword evidence="6 10" id="KW-0378">Hydrolase</keyword>
<dbReference type="Pfam" id="PF06964">
    <property type="entry name" value="Alpha-L-AF_C"/>
    <property type="match status" value="1"/>
</dbReference>
<dbReference type="GeneID" id="19107199"/>
<accession>M2N6I3</accession>
<reference evidence="10 11" key="1">
    <citation type="journal article" date="2012" name="PLoS Pathog.">
        <title>Diverse lifestyles and strategies of plant pathogenesis encoded in the genomes of eighteen Dothideomycetes fungi.</title>
        <authorList>
            <person name="Ohm R.A."/>
            <person name="Feau N."/>
            <person name="Henrissat B."/>
            <person name="Schoch C.L."/>
            <person name="Horwitz B.A."/>
            <person name="Barry K.W."/>
            <person name="Condon B.J."/>
            <person name="Copeland A.C."/>
            <person name="Dhillon B."/>
            <person name="Glaser F."/>
            <person name="Hesse C.N."/>
            <person name="Kosti I."/>
            <person name="LaButti K."/>
            <person name="Lindquist E.A."/>
            <person name="Lucas S."/>
            <person name="Salamov A.A."/>
            <person name="Bradshaw R.E."/>
            <person name="Ciuffetti L."/>
            <person name="Hamelin R.C."/>
            <person name="Kema G.H.J."/>
            <person name="Lawrence C."/>
            <person name="Scott J.A."/>
            <person name="Spatafora J.W."/>
            <person name="Turgeon B.G."/>
            <person name="de Wit P.J.G.M."/>
            <person name="Zhong S."/>
            <person name="Goodwin S.B."/>
            <person name="Grigoriev I.V."/>
        </authorList>
    </citation>
    <scope>NUCLEOTIDE SEQUENCE [LARGE SCALE GENOMIC DNA]</scope>
    <source>
        <strain evidence="10 11">UAMH 10762</strain>
    </source>
</reference>
<evidence type="ECO:0000256" key="6">
    <source>
        <dbReference type="ARBA" id="ARBA00022801"/>
    </source>
</evidence>
<comment type="similarity">
    <text evidence="3">Belongs to the glycosyl hydrolase 51 family.</text>
</comment>
<evidence type="ECO:0000259" key="9">
    <source>
        <dbReference type="SMART" id="SM00813"/>
    </source>
</evidence>
<dbReference type="GO" id="GO:0046556">
    <property type="term" value="F:alpha-L-arabinofuranosidase activity"/>
    <property type="evidence" value="ECO:0007669"/>
    <property type="project" value="UniProtKB-EC"/>
</dbReference>
<dbReference type="Proteomes" id="UP000011761">
    <property type="component" value="Unassembled WGS sequence"/>
</dbReference>
<keyword evidence="11" id="KW-1185">Reference proteome</keyword>